<gene>
    <name evidence="2" type="ordered locus">Rxyl_2858</name>
</gene>
<evidence type="ECO:0000313" key="3">
    <source>
        <dbReference type="Proteomes" id="UP000006637"/>
    </source>
</evidence>
<keyword evidence="1" id="KW-0812">Transmembrane</keyword>
<dbReference type="OrthoDB" id="5242266at2"/>
<sequence length="276" mass="31010">MHPRRTRETGALELWYALGRLYSRARGFGNRAVRLGFTATLASGALVLLSAPLFGTGWAGPFAGAIPPLLGTLAGAALYAAETLRFSRRERSLREALRHAGQDPRRPARDGLAAYYDDQLILLRSEYEYLLTRGAARSARLLEETFGFAPEDPFETGPLNVAPDTEEMRGLRERWERRISMLQAHGREPPELGLREDRAYEVFPREMTVPAELATREAYLTISRRLISERYGRDPLGPRGAAPEGADELRRRIERDLAEHARLTGRPYRRPGSAAR</sequence>
<evidence type="ECO:0000313" key="2">
    <source>
        <dbReference type="EMBL" id="ABG05770.1"/>
    </source>
</evidence>
<keyword evidence="1" id="KW-0472">Membrane</keyword>
<accession>Q1AS58</accession>
<organism evidence="2 3">
    <name type="scientific">Rubrobacter xylanophilus (strain DSM 9941 / JCM 11954 / NBRC 16129 / PRD-1)</name>
    <dbReference type="NCBI Taxonomy" id="266117"/>
    <lineage>
        <taxon>Bacteria</taxon>
        <taxon>Bacillati</taxon>
        <taxon>Actinomycetota</taxon>
        <taxon>Rubrobacteria</taxon>
        <taxon>Rubrobacterales</taxon>
        <taxon>Rubrobacteraceae</taxon>
        <taxon>Rubrobacter</taxon>
    </lineage>
</organism>
<dbReference type="AlphaFoldDB" id="Q1AS58"/>
<dbReference type="HOGENOM" id="CLU_1030080_0_0_11"/>
<feature type="transmembrane region" description="Helical" evidence="1">
    <location>
        <begin position="32"/>
        <end position="54"/>
    </location>
</feature>
<dbReference type="EMBL" id="CP000386">
    <property type="protein sequence ID" value="ABG05770.1"/>
    <property type="molecule type" value="Genomic_DNA"/>
</dbReference>
<dbReference type="Proteomes" id="UP000006637">
    <property type="component" value="Chromosome"/>
</dbReference>
<proteinExistence type="predicted"/>
<feature type="transmembrane region" description="Helical" evidence="1">
    <location>
        <begin position="60"/>
        <end position="81"/>
    </location>
</feature>
<keyword evidence="3" id="KW-1185">Reference proteome</keyword>
<dbReference type="RefSeq" id="WP_011565779.1">
    <property type="nucleotide sequence ID" value="NC_008148.1"/>
</dbReference>
<reference evidence="2 3" key="1">
    <citation type="submission" date="2006-06" db="EMBL/GenBank/DDBJ databases">
        <title>Complete sequence of Rubrobacter xylanophilus DSM 9941.</title>
        <authorList>
            <consortium name="US DOE Joint Genome Institute"/>
            <person name="Copeland A."/>
            <person name="Lucas S."/>
            <person name="Lapidus A."/>
            <person name="Barry K."/>
            <person name="Detter J.C."/>
            <person name="Glavina del Rio T."/>
            <person name="Hammon N."/>
            <person name="Israni S."/>
            <person name="Dalin E."/>
            <person name="Tice H."/>
            <person name="Pitluck S."/>
            <person name="Munk A.C."/>
            <person name="Brettin T."/>
            <person name="Bruce D."/>
            <person name="Han C."/>
            <person name="Tapia R."/>
            <person name="Gilna P."/>
            <person name="Schmutz J."/>
            <person name="Larimer F."/>
            <person name="Land M."/>
            <person name="Hauser L."/>
            <person name="Kyrpides N."/>
            <person name="Lykidis A."/>
            <person name="da Costa M.S."/>
            <person name="Rainey F.A."/>
            <person name="Empadinhas N."/>
            <person name="Jolivet E."/>
            <person name="Battista J.R."/>
            <person name="Richardson P."/>
        </authorList>
    </citation>
    <scope>NUCLEOTIDE SEQUENCE [LARGE SCALE GENOMIC DNA]</scope>
    <source>
        <strain evidence="3">DSM 9941 / NBRC 16129 / PRD-1</strain>
    </source>
</reference>
<keyword evidence="1" id="KW-1133">Transmembrane helix</keyword>
<name>Q1AS58_RUBXD</name>
<dbReference type="KEGG" id="rxy:Rxyl_2858"/>
<evidence type="ECO:0000256" key="1">
    <source>
        <dbReference type="SAM" id="Phobius"/>
    </source>
</evidence>
<protein>
    <submittedName>
        <fullName evidence="2">Uncharacterized protein</fullName>
    </submittedName>
</protein>